<reference evidence="12 13" key="1">
    <citation type="submission" date="2009-08" db="EMBL/GenBank/DDBJ databases">
        <title>The Genome Sequence of Spizellomyces punctatus strain DAOM BR117.</title>
        <authorList>
            <consortium name="The Broad Institute Genome Sequencing Platform"/>
            <person name="Russ C."/>
            <person name="Cuomo C."/>
            <person name="Shea T."/>
            <person name="Young S.K."/>
            <person name="Zeng Q."/>
            <person name="Koehrsen M."/>
            <person name="Haas B."/>
            <person name="Borodovsky M."/>
            <person name="Guigo R."/>
            <person name="Alvarado L."/>
            <person name="Berlin A."/>
            <person name="Bochicchio J."/>
            <person name="Borenstein D."/>
            <person name="Chapman S."/>
            <person name="Chen Z."/>
            <person name="Engels R."/>
            <person name="Freedman E."/>
            <person name="Gellesch M."/>
            <person name="Goldberg J."/>
            <person name="Griggs A."/>
            <person name="Gujja S."/>
            <person name="Heiman D."/>
            <person name="Hepburn T."/>
            <person name="Howarth C."/>
            <person name="Jen D."/>
            <person name="Larson L."/>
            <person name="Lewis B."/>
            <person name="Mehta T."/>
            <person name="Park D."/>
            <person name="Pearson M."/>
            <person name="Roberts A."/>
            <person name="Saif S."/>
            <person name="Shenoy N."/>
            <person name="Sisk P."/>
            <person name="Stolte C."/>
            <person name="Sykes S."/>
            <person name="Thomson T."/>
            <person name="Walk T."/>
            <person name="White J."/>
            <person name="Yandava C."/>
            <person name="Burger G."/>
            <person name="Gray M.W."/>
            <person name="Holland P.W.H."/>
            <person name="King N."/>
            <person name="Lang F.B.F."/>
            <person name="Roger A.J."/>
            <person name="Ruiz-Trillo I."/>
            <person name="Lander E."/>
            <person name="Nusbaum C."/>
        </authorList>
    </citation>
    <scope>NUCLEOTIDE SEQUENCE [LARGE SCALE GENOMIC DNA]</scope>
    <source>
        <strain evidence="12 13">DAOM BR117</strain>
    </source>
</reference>
<keyword evidence="9 11" id="KW-0472">Membrane</keyword>
<evidence type="ECO:0000256" key="6">
    <source>
        <dbReference type="ARBA" id="ARBA00022892"/>
    </source>
</evidence>
<dbReference type="AlphaFoldDB" id="A0A0L0HGR4"/>
<evidence type="ECO:0000256" key="7">
    <source>
        <dbReference type="ARBA" id="ARBA00022927"/>
    </source>
</evidence>
<dbReference type="STRING" id="645134.A0A0L0HGR4"/>
<accession>A0A0L0HGR4</accession>
<dbReference type="OMA" id="HDELTTD"/>
<dbReference type="OrthoDB" id="4506189at2759"/>
<evidence type="ECO:0000313" key="12">
    <source>
        <dbReference type="EMBL" id="KND00646.1"/>
    </source>
</evidence>
<dbReference type="GeneID" id="27687262"/>
<proteinExistence type="inferred from homology"/>
<dbReference type="Pfam" id="PF09753">
    <property type="entry name" value="Use1"/>
    <property type="match status" value="1"/>
</dbReference>
<gene>
    <name evidence="12" type="ORF">SPPG_03772</name>
</gene>
<dbReference type="FunCoup" id="A0A0L0HGR4">
    <property type="interactions" value="12"/>
</dbReference>
<dbReference type="PANTHER" id="PTHR13050:SF7">
    <property type="entry name" value="VESICLE TRANSPORT PROTEIN USE1"/>
    <property type="match status" value="1"/>
</dbReference>
<feature type="region of interest" description="Disordered" evidence="10">
    <location>
        <begin position="169"/>
        <end position="189"/>
    </location>
</feature>
<dbReference type="GO" id="GO:0006890">
    <property type="term" value="P:retrograde vesicle-mediated transport, Golgi to endoplasmic reticulum"/>
    <property type="evidence" value="ECO:0007669"/>
    <property type="project" value="TreeGrafter"/>
</dbReference>
<evidence type="ECO:0000256" key="2">
    <source>
        <dbReference type="ARBA" id="ARBA00007891"/>
    </source>
</evidence>
<dbReference type="CDD" id="cd15860">
    <property type="entry name" value="SNARE_USE1"/>
    <property type="match status" value="1"/>
</dbReference>
<dbReference type="GO" id="GO:0005789">
    <property type="term" value="C:endoplasmic reticulum membrane"/>
    <property type="evidence" value="ECO:0007669"/>
    <property type="project" value="UniProtKB-SubCell"/>
</dbReference>
<keyword evidence="13" id="KW-1185">Reference proteome</keyword>
<comment type="subcellular location">
    <subcellularLocation>
        <location evidence="1">Endoplasmic reticulum membrane</location>
        <topology evidence="1">Single-pass type IV membrane protein</topology>
    </subcellularLocation>
</comment>
<comment type="similarity">
    <text evidence="2">Belongs to the USE1 family.</text>
</comment>
<dbReference type="GO" id="GO:0015031">
    <property type="term" value="P:protein transport"/>
    <property type="evidence" value="ECO:0007669"/>
    <property type="project" value="UniProtKB-KW"/>
</dbReference>
<dbReference type="RefSeq" id="XP_016608685.1">
    <property type="nucleotide sequence ID" value="XM_016752021.1"/>
</dbReference>
<evidence type="ECO:0000256" key="4">
    <source>
        <dbReference type="ARBA" id="ARBA00022692"/>
    </source>
</evidence>
<dbReference type="PANTHER" id="PTHR13050">
    <property type="entry name" value="USE1-LIKE PROTEIN"/>
    <property type="match status" value="1"/>
</dbReference>
<dbReference type="EMBL" id="KQ257455">
    <property type="protein sequence ID" value="KND00646.1"/>
    <property type="molecule type" value="Genomic_DNA"/>
</dbReference>
<keyword evidence="6" id="KW-0931">ER-Golgi transport</keyword>
<dbReference type="InParanoid" id="A0A0L0HGR4"/>
<keyword evidence="3" id="KW-0813">Transport</keyword>
<feature type="transmembrane region" description="Helical" evidence="11">
    <location>
        <begin position="272"/>
        <end position="292"/>
    </location>
</feature>
<evidence type="ECO:0000256" key="1">
    <source>
        <dbReference type="ARBA" id="ARBA00004163"/>
    </source>
</evidence>
<sequence length="320" mass="36207">MLASNPHAEVNLRRLLAKFESNLATFQSDGDSSDKGPFVLAKYQANISHLHRLLRTIETDSARKCQDSVLSEYRRRVEQLEDVLDQSRLLSSVEKTVSSIRKLSCLPDSDPDAAERVKAADRILTLQRMAEEDLRAELLESTREASGRVSILGNEQQTLDEAREELLSTPQRDLRKRNHKSHSASPASALDTPEDLTLLLDHDKKLQEQMAEDMAHMAAQLKLNSLALRDGLKKESKVLDEAHHHLSTNVFRLQREGLRLGTLNITARSTTWMVWLTVLFVCIAFVFTFVVMRLFKPRVESPVVVAPKGPHVGEDDGWLW</sequence>
<evidence type="ECO:0000256" key="8">
    <source>
        <dbReference type="ARBA" id="ARBA00022989"/>
    </source>
</evidence>
<evidence type="ECO:0000256" key="9">
    <source>
        <dbReference type="ARBA" id="ARBA00023136"/>
    </source>
</evidence>
<evidence type="ECO:0000313" key="13">
    <source>
        <dbReference type="Proteomes" id="UP000053201"/>
    </source>
</evidence>
<evidence type="ECO:0000256" key="10">
    <source>
        <dbReference type="SAM" id="MobiDB-lite"/>
    </source>
</evidence>
<dbReference type="GO" id="GO:0031201">
    <property type="term" value="C:SNARE complex"/>
    <property type="evidence" value="ECO:0007669"/>
    <property type="project" value="TreeGrafter"/>
</dbReference>
<evidence type="ECO:0000256" key="11">
    <source>
        <dbReference type="SAM" id="Phobius"/>
    </source>
</evidence>
<organism evidence="12 13">
    <name type="scientific">Spizellomyces punctatus (strain DAOM BR117)</name>
    <dbReference type="NCBI Taxonomy" id="645134"/>
    <lineage>
        <taxon>Eukaryota</taxon>
        <taxon>Fungi</taxon>
        <taxon>Fungi incertae sedis</taxon>
        <taxon>Chytridiomycota</taxon>
        <taxon>Chytridiomycota incertae sedis</taxon>
        <taxon>Chytridiomycetes</taxon>
        <taxon>Spizellomycetales</taxon>
        <taxon>Spizellomycetaceae</taxon>
        <taxon>Spizellomyces</taxon>
    </lineage>
</organism>
<evidence type="ECO:0000256" key="5">
    <source>
        <dbReference type="ARBA" id="ARBA00022824"/>
    </source>
</evidence>
<keyword evidence="7" id="KW-0653">Protein transport</keyword>
<dbReference type="eggNOG" id="KOG2678">
    <property type="taxonomic scope" value="Eukaryota"/>
</dbReference>
<protein>
    <recommendedName>
        <fullName evidence="14">Vesicle transport protein USE1</fullName>
    </recommendedName>
</protein>
<keyword evidence="4 11" id="KW-0812">Transmembrane</keyword>
<dbReference type="InterPro" id="IPR019150">
    <property type="entry name" value="Vesicle_transport_protein_Use1"/>
</dbReference>
<evidence type="ECO:0000256" key="3">
    <source>
        <dbReference type="ARBA" id="ARBA00022448"/>
    </source>
</evidence>
<keyword evidence="8 11" id="KW-1133">Transmembrane helix</keyword>
<dbReference type="GO" id="GO:0005484">
    <property type="term" value="F:SNAP receptor activity"/>
    <property type="evidence" value="ECO:0007669"/>
    <property type="project" value="TreeGrafter"/>
</dbReference>
<evidence type="ECO:0008006" key="14">
    <source>
        <dbReference type="Google" id="ProtNLM"/>
    </source>
</evidence>
<keyword evidence="5" id="KW-0256">Endoplasmic reticulum</keyword>
<name>A0A0L0HGR4_SPIPD</name>
<dbReference type="Proteomes" id="UP000053201">
    <property type="component" value="Unassembled WGS sequence"/>
</dbReference>
<dbReference type="VEuPathDB" id="FungiDB:SPPG_03772"/>